<proteinExistence type="predicted"/>
<dbReference type="SUPFAM" id="SSF103473">
    <property type="entry name" value="MFS general substrate transporter"/>
    <property type="match status" value="1"/>
</dbReference>
<evidence type="ECO:0000256" key="5">
    <source>
        <dbReference type="SAM" id="Phobius"/>
    </source>
</evidence>
<dbReference type="GO" id="GO:0016020">
    <property type="term" value="C:membrane"/>
    <property type="evidence" value="ECO:0007669"/>
    <property type="project" value="UniProtKB-SubCell"/>
</dbReference>
<dbReference type="PANTHER" id="PTHR21576">
    <property type="entry name" value="UNCHARACTERIZED NODULIN-LIKE PROTEIN"/>
    <property type="match status" value="1"/>
</dbReference>
<feature type="transmembrane region" description="Helical" evidence="5">
    <location>
        <begin position="128"/>
        <end position="148"/>
    </location>
</feature>
<feature type="domain" description="NFD4 C-terminal" evidence="7">
    <location>
        <begin position="308"/>
        <end position="513"/>
    </location>
</feature>
<accession>A0AAW1RED8</accession>
<feature type="transmembrane region" description="Helical" evidence="5">
    <location>
        <begin position="220"/>
        <end position="244"/>
    </location>
</feature>
<evidence type="ECO:0000256" key="4">
    <source>
        <dbReference type="ARBA" id="ARBA00023136"/>
    </source>
</evidence>
<keyword evidence="2 5" id="KW-0812">Transmembrane</keyword>
<feature type="transmembrane region" description="Helical" evidence="5">
    <location>
        <begin position="486"/>
        <end position="506"/>
    </location>
</feature>
<feature type="transmembrane region" description="Helical" evidence="5">
    <location>
        <begin position="90"/>
        <end position="116"/>
    </location>
</feature>
<evidence type="ECO:0000256" key="1">
    <source>
        <dbReference type="ARBA" id="ARBA00004141"/>
    </source>
</evidence>
<feature type="transmembrane region" description="Helical" evidence="5">
    <location>
        <begin position="311"/>
        <end position="330"/>
    </location>
</feature>
<evidence type="ECO:0000259" key="7">
    <source>
        <dbReference type="Pfam" id="PF23262"/>
    </source>
</evidence>
<dbReference type="Pfam" id="PF06813">
    <property type="entry name" value="Nodulin-like"/>
    <property type="match status" value="1"/>
</dbReference>
<dbReference type="AlphaFoldDB" id="A0AAW1RED8"/>
<dbReference type="PANTHER" id="PTHR21576:SF158">
    <property type="entry name" value="RIBOSOMAL RNA-PROCESSING PROTEIN 12-LIKE CONSERVED DOMAIN-CONTAINING PROTEIN"/>
    <property type="match status" value="1"/>
</dbReference>
<comment type="caution">
    <text evidence="8">The sequence shown here is derived from an EMBL/GenBank/DDBJ whole genome shotgun (WGS) entry which is preliminary data.</text>
</comment>
<dbReference type="InterPro" id="IPR056555">
    <property type="entry name" value="NFD4_C"/>
</dbReference>
<name>A0AAW1RED8_9CHLO</name>
<dbReference type="InterPro" id="IPR010658">
    <property type="entry name" value="Nodulin-like"/>
</dbReference>
<feature type="transmembrane region" description="Helical" evidence="5">
    <location>
        <begin position="61"/>
        <end position="84"/>
    </location>
</feature>
<feature type="transmembrane region" description="Helical" evidence="5">
    <location>
        <begin position="154"/>
        <end position="178"/>
    </location>
</feature>
<keyword evidence="4 5" id="KW-0472">Membrane</keyword>
<feature type="transmembrane region" description="Helical" evidence="5">
    <location>
        <begin position="28"/>
        <end position="49"/>
    </location>
</feature>
<feature type="domain" description="Nodulin-like" evidence="6">
    <location>
        <begin position="3"/>
        <end position="241"/>
    </location>
</feature>
<protein>
    <recommendedName>
        <fullName evidence="10">Nodulin-like domain-containing protein</fullName>
    </recommendedName>
</protein>
<evidence type="ECO:0000313" key="9">
    <source>
        <dbReference type="Proteomes" id="UP001445335"/>
    </source>
</evidence>
<evidence type="ECO:0000259" key="6">
    <source>
        <dbReference type="Pfam" id="PF06813"/>
    </source>
</evidence>
<feature type="transmembrane region" description="Helical" evidence="5">
    <location>
        <begin position="382"/>
        <end position="402"/>
    </location>
</feature>
<keyword evidence="9" id="KW-1185">Reference proteome</keyword>
<comment type="subcellular location">
    <subcellularLocation>
        <location evidence="1">Membrane</location>
        <topology evidence="1">Multi-pass membrane protein</topology>
    </subcellularLocation>
</comment>
<evidence type="ECO:0008006" key="10">
    <source>
        <dbReference type="Google" id="ProtNLM"/>
    </source>
</evidence>
<evidence type="ECO:0000313" key="8">
    <source>
        <dbReference type="EMBL" id="KAK9831891.1"/>
    </source>
</evidence>
<sequence length="616" mass="64792">MLNAGLAYAFSVYSDAVKERFGLSQTEVAGVGTAVNLGGYLAIFPGAFYDTLRRYNRKGPLLTMLGGVVIHCAGYFALHAALVGRLQPPYWAVLGIALVAGNGVTWFETAALVTCVRNFETERGTVIGILKAFLGLSASAYVTLYVSFLDPNAIAFVLMLAILPALLCLLCSPFINYVPYIQVEPHTKSHAFHLALTAVVGLASYQAVVAIARREESLDFWAGVLTSSAAGILLLPVLAIPLIFGGLRSRRLRDLNPTPEPAEPAARADSFPPELAAFLLPGGPGGSGGGSAAAAANVYRNRPPARCLRSVSFWMLLFVNGACSGAGLTLLNNMAQLVIALGGQEGAQSVFISVYSIANCLGRLTSGFLPDRLLRLHNVPRTVSLVALAALAVGAALLNAFATLPLLGLAAFLSGFTFGGFQGVVPAVTSELFGLQHFATNYALTQLGPAAGSSLLATWLAGELYARALARHGGGTACRGPDCFRTTFLILAGLAAAALGVAVVLWHRTRPLYVKVIAWTKTERSKRGLKSELEEGQRLMRRVASENRHLHAIVRRGRAAVGQLEAALPSAPPSAAVAAAANALSALVQEADGMLAEQQRVYRDSDALPSMQALTG</sequence>
<feature type="transmembrane region" description="Helical" evidence="5">
    <location>
        <begin position="190"/>
        <end position="208"/>
    </location>
</feature>
<keyword evidence="3 5" id="KW-1133">Transmembrane helix</keyword>
<organism evidence="8 9">
    <name type="scientific">Elliptochloris bilobata</name>
    <dbReference type="NCBI Taxonomy" id="381761"/>
    <lineage>
        <taxon>Eukaryota</taxon>
        <taxon>Viridiplantae</taxon>
        <taxon>Chlorophyta</taxon>
        <taxon>core chlorophytes</taxon>
        <taxon>Trebouxiophyceae</taxon>
        <taxon>Trebouxiophyceae incertae sedis</taxon>
        <taxon>Elliptochloris clade</taxon>
        <taxon>Elliptochloris</taxon>
    </lineage>
</organism>
<dbReference type="InterPro" id="IPR036259">
    <property type="entry name" value="MFS_trans_sf"/>
</dbReference>
<dbReference type="EMBL" id="JALJOU010000044">
    <property type="protein sequence ID" value="KAK9831891.1"/>
    <property type="molecule type" value="Genomic_DNA"/>
</dbReference>
<dbReference type="Pfam" id="PF23262">
    <property type="entry name" value="NFD4_C"/>
    <property type="match status" value="1"/>
</dbReference>
<dbReference type="Gene3D" id="1.20.1250.20">
    <property type="entry name" value="MFS general substrate transporter like domains"/>
    <property type="match status" value="2"/>
</dbReference>
<evidence type="ECO:0000256" key="2">
    <source>
        <dbReference type="ARBA" id="ARBA00022692"/>
    </source>
</evidence>
<evidence type="ECO:0000256" key="3">
    <source>
        <dbReference type="ARBA" id="ARBA00022989"/>
    </source>
</evidence>
<feature type="transmembrane region" description="Helical" evidence="5">
    <location>
        <begin position="408"/>
        <end position="435"/>
    </location>
</feature>
<reference evidence="8 9" key="1">
    <citation type="journal article" date="2024" name="Nat. Commun.">
        <title>Phylogenomics reveals the evolutionary origins of lichenization in chlorophyte algae.</title>
        <authorList>
            <person name="Puginier C."/>
            <person name="Libourel C."/>
            <person name="Otte J."/>
            <person name="Skaloud P."/>
            <person name="Haon M."/>
            <person name="Grisel S."/>
            <person name="Petersen M."/>
            <person name="Berrin J.G."/>
            <person name="Delaux P.M."/>
            <person name="Dal Grande F."/>
            <person name="Keller J."/>
        </authorList>
    </citation>
    <scope>NUCLEOTIDE SEQUENCE [LARGE SCALE GENOMIC DNA]</scope>
    <source>
        <strain evidence="8 9">SAG 245.80</strain>
    </source>
</reference>
<gene>
    <name evidence="8" type="ORF">WJX81_006335</name>
</gene>
<dbReference type="Proteomes" id="UP001445335">
    <property type="component" value="Unassembled WGS sequence"/>
</dbReference>